<accession>A0A9D4Y7X3</accession>
<sequence>MAVIPTTSNQYTSTSYLDKLPTAGPQKHELVHDDLSKYNNTLYYEGQLYIINVSQSADLDHALVIDFLHKVSTHGVDAMTVEELLNFIEDVSIGADSVENYLEEKQQTMSMVYLDILEENISEKHIKRIRNLKSEPSWLHPLVSRLCYLI</sequence>
<evidence type="ECO:0000256" key="8">
    <source>
        <dbReference type="ARBA" id="ARBA00048679"/>
    </source>
</evidence>
<proteinExistence type="predicted"/>
<keyword evidence="2" id="KW-0723">Serine/threonine-protein kinase</keyword>
<evidence type="ECO:0000313" key="10">
    <source>
        <dbReference type="EMBL" id="KAI5434651.1"/>
    </source>
</evidence>
<keyword evidence="4" id="KW-0547">Nucleotide-binding</keyword>
<keyword evidence="5" id="KW-0418">Kinase</keyword>
<dbReference type="PANTHER" id="PTHR45723">
    <property type="entry name" value="SERINE/THREONINE-PROTEIN KINASE RIO1"/>
    <property type="match status" value="1"/>
</dbReference>
<dbReference type="EC" id="2.7.11.1" evidence="1"/>
<evidence type="ECO:0000256" key="1">
    <source>
        <dbReference type="ARBA" id="ARBA00012513"/>
    </source>
</evidence>
<evidence type="ECO:0000256" key="2">
    <source>
        <dbReference type="ARBA" id="ARBA00022527"/>
    </source>
</evidence>
<dbReference type="InterPro" id="IPR018934">
    <property type="entry name" value="RIO_dom"/>
</dbReference>
<dbReference type="GO" id="GO:0005524">
    <property type="term" value="F:ATP binding"/>
    <property type="evidence" value="ECO:0007669"/>
    <property type="project" value="UniProtKB-KW"/>
</dbReference>
<evidence type="ECO:0000256" key="7">
    <source>
        <dbReference type="ARBA" id="ARBA00047899"/>
    </source>
</evidence>
<dbReference type="Gramene" id="Psat02G0146700-T1">
    <property type="protein sequence ID" value="KAI5434651.1"/>
    <property type="gene ID" value="KIW84_021467"/>
</dbReference>
<keyword evidence="3" id="KW-0808">Transferase</keyword>
<dbReference type="EMBL" id="JAMSHJ010000002">
    <property type="protein sequence ID" value="KAI5434651.1"/>
    <property type="molecule type" value="Genomic_DNA"/>
</dbReference>
<organism evidence="10 11">
    <name type="scientific">Pisum sativum</name>
    <name type="common">Garden pea</name>
    <name type="synonym">Lathyrus oleraceus</name>
    <dbReference type="NCBI Taxonomy" id="3888"/>
    <lineage>
        <taxon>Eukaryota</taxon>
        <taxon>Viridiplantae</taxon>
        <taxon>Streptophyta</taxon>
        <taxon>Embryophyta</taxon>
        <taxon>Tracheophyta</taxon>
        <taxon>Spermatophyta</taxon>
        <taxon>Magnoliopsida</taxon>
        <taxon>eudicotyledons</taxon>
        <taxon>Gunneridae</taxon>
        <taxon>Pentapetalae</taxon>
        <taxon>rosids</taxon>
        <taxon>fabids</taxon>
        <taxon>Fabales</taxon>
        <taxon>Fabaceae</taxon>
        <taxon>Papilionoideae</taxon>
        <taxon>50 kb inversion clade</taxon>
        <taxon>NPAAA clade</taxon>
        <taxon>Hologalegina</taxon>
        <taxon>IRL clade</taxon>
        <taxon>Fabeae</taxon>
        <taxon>Lathyrus</taxon>
    </lineage>
</organism>
<reference evidence="10 11" key="1">
    <citation type="journal article" date="2022" name="Nat. Genet.">
        <title>Improved pea reference genome and pan-genome highlight genomic features and evolutionary characteristics.</title>
        <authorList>
            <person name="Yang T."/>
            <person name="Liu R."/>
            <person name="Luo Y."/>
            <person name="Hu S."/>
            <person name="Wang D."/>
            <person name="Wang C."/>
            <person name="Pandey M.K."/>
            <person name="Ge S."/>
            <person name="Xu Q."/>
            <person name="Li N."/>
            <person name="Li G."/>
            <person name="Huang Y."/>
            <person name="Saxena R.K."/>
            <person name="Ji Y."/>
            <person name="Li M."/>
            <person name="Yan X."/>
            <person name="He Y."/>
            <person name="Liu Y."/>
            <person name="Wang X."/>
            <person name="Xiang C."/>
            <person name="Varshney R.K."/>
            <person name="Ding H."/>
            <person name="Gao S."/>
            <person name="Zong X."/>
        </authorList>
    </citation>
    <scope>NUCLEOTIDE SEQUENCE [LARGE SCALE GENOMIC DNA]</scope>
    <source>
        <strain evidence="10 11">cv. Zhongwan 6</strain>
    </source>
</reference>
<dbReference type="AlphaFoldDB" id="A0A9D4Y7X3"/>
<evidence type="ECO:0000256" key="6">
    <source>
        <dbReference type="ARBA" id="ARBA00022840"/>
    </source>
</evidence>
<dbReference type="GO" id="GO:0004674">
    <property type="term" value="F:protein serine/threonine kinase activity"/>
    <property type="evidence" value="ECO:0007669"/>
    <property type="project" value="UniProtKB-KW"/>
</dbReference>
<comment type="catalytic activity">
    <reaction evidence="7">
        <text>L-threonyl-[protein] + ATP = O-phospho-L-threonyl-[protein] + ADP + H(+)</text>
        <dbReference type="Rhea" id="RHEA:46608"/>
        <dbReference type="Rhea" id="RHEA-COMP:11060"/>
        <dbReference type="Rhea" id="RHEA-COMP:11605"/>
        <dbReference type="ChEBI" id="CHEBI:15378"/>
        <dbReference type="ChEBI" id="CHEBI:30013"/>
        <dbReference type="ChEBI" id="CHEBI:30616"/>
        <dbReference type="ChEBI" id="CHEBI:61977"/>
        <dbReference type="ChEBI" id="CHEBI:456216"/>
        <dbReference type="EC" id="2.7.11.1"/>
    </reaction>
</comment>
<feature type="domain" description="RIO-type" evidence="9">
    <location>
        <begin position="26"/>
        <end position="70"/>
    </location>
</feature>
<keyword evidence="6" id="KW-0067">ATP-binding</keyword>
<comment type="caution">
    <text evidence="10">The sequence shown here is derived from an EMBL/GenBank/DDBJ whole genome shotgun (WGS) entry which is preliminary data.</text>
</comment>
<evidence type="ECO:0000259" key="9">
    <source>
        <dbReference type="Pfam" id="PF01163"/>
    </source>
</evidence>
<name>A0A9D4Y7X3_PEA</name>
<evidence type="ECO:0000256" key="5">
    <source>
        <dbReference type="ARBA" id="ARBA00022777"/>
    </source>
</evidence>
<dbReference type="Proteomes" id="UP001058974">
    <property type="component" value="Chromosome 2"/>
</dbReference>
<dbReference type="Gene3D" id="1.10.510.10">
    <property type="entry name" value="Transferase(Phosphotransferase) domain 1"/>
    <property type="match status" value="1"/>
</dbReference>
<dbReference type="InterPro" id="IPR051272">
    <property type="entry name" value="RIO-type_Ser/Thr_kinase"/>
</dbReference>
<comment type="catalytic activity">
    <reaction evidence="8">
        <text>L-seryl-[protein] + ATP = O-phospho-L-seryl-[protein] + ADP + H(+)</text>
        <dbReference type="Rhea" id="RHEA:17989"/>
        <dbReference type="Rhea" id="RHEA-COMP:9863"/>
        <dbReference type="Rhea" id="RHEA-COMP:11604"/>
        <dbReference type="ChEBI" id="CHEBI:15378"/>
        <dbReference type="ChEBI" id="CHEBI:29999"/>
        <dbReference type="ChEBI" id="CHEBI:30616"/>
        <dbReference type="ChEBI" id="CHEBI:83421"/>
        <dbReference type="ChEBI" id="CHEBI:456216"/>
        <dbReference type="EC" id="2.7.11.1"/>
    </reaction>
</comment>
<gene>
    <name evidence="10" type="ORF">KIW84_021467</name>
</gene>
<keyword evidence="11" id="KW-1185">Reference proteome</keyword>
<evidence type="ECO:0000256" key="4">
    <source>
        <dbReference type="ARBA" id="ARBA00022741"/>
    </source>
</evidence>
<evidence type="ECO:0000256" key="3">
    <source>
        <dbReference type="ARBA" id="ARBA00022679"/>
    </source>
</evidence>
<protein>
    <recommendedName>
        <fullName evidence="1">non-specific serine/threonine protein kinase</fullName>
        <ecNumber evidence="1">2.7.11.1</ecNumber>
    </recommendedName>
</protein>
<dbReference type="Pfam" id="PF01163">
    <property type="entry name" value="RIO1"/>
    <property type="match status" value="1"/>
</dbReference>
<evidence type="ECO:0000313" key="11">
    <source>
        <dbReference type="Proteomes" id="UP001058974"/>
    </source>
</evidence>